<protein>
    <submittedName>
        <fullName evidence="5">Uncharacterized protein</fullName>
    </submittedName>
</protein>
<keyword evidence="3" id="KW-0653">Protein transport</keyword>
<dbReference type="SUPFAM" id="SSF55724">
    <property type="entry name" value="Mog1p/PsbP-like"/>
    <property type="match status" value="1"/>
</dbReference>
<dbReference type="GO" id="GO:0031267">
    <property type="term" value="F:small GTPase binding"/>
    <property type="evidence" value="ECO:0007669"/>
    <property type="project" value="TreeGrafter"/>
</dbReference>
<dbReference type="InterPro" id="IPR007681">
    <property type="entry name" value="Mog1"/>
</dbReference>
<dbReference type="PANTHER" id="PTHR15837:SF0">
    <property type="entry name" value="RAN GUANINE NUCLEOTIDE RELEASE FACTOR"/>
    <property type="match status" value="1"/>
</dbReference>
<keyword evidence="4" id="KW-0472">Membrane</keyword>
<name>A0A6V7P7P5_ANACO</name>
<accession>A0A6V7P7P5</accession>
<comment type="similarity">
    <text evidence="1">Belongs to the MOG1 family.</text>
</comment>
<dbReference type="EMBL" id="LR862146">
    <property type="protein sequence ID" value="CAD1826843.1"/>
    <property type="molecule type" value="Genomic_DNA"/>
</dbReference>
<reference evidence="5" key="1">
    <citation type="submission" date="2020-07" db="EMBL/GenBank/DDBJ databases">
        <authorList>
            <person name="Lin J."/>
        </authorList>
    </citation>
    <scope>NUCLEOTIDE SEQUENCE</scope>
</reference>
<dbReference type="InterPro" id="IPR016123">
    <property type="entry name" value="Mog1/PsbP_a/b/a-sand"/>
</dbReference>
<evidence type="ECO:0000256" key="4">
    <source>
        <dbReference type="SAM" id="Phobius"/>
    </source>
</evidence>
<proteinExistence type="inferred from homology"/>
<keyword evidence="2" id="KW-0813">Transport</keyword>
<dbReference type="AlphaFoldDB" id="A0A6V7P7P5"/>
<evidence type="ECO:0000256" key="1">
    <source>
        <dbReference type="ARBA" id="ARBA00010307"/>
    </source>
</evidence>
<gene>
    <name evidence="5" type="ORF">CB5_LOCUS10054</name>
</gene>
<dbReference type="GO" id="GO:0006606">
    <property type="term" value="P:protein import into nucleus"/>
    <property type="evidence" value="ECO:0007669"/>
    <property type="project" value="TreeGrafter"/>
</dbReference>
<dbReference type="PANTHER" id="PTHR15837">
    <property type="entry name" value="RAN GUANINE NUCLEOTIDE RELEASE FACTOR"/>
    <property type="match status" value="1"/>
</dbReference>
<dbReference type="Gene3D" id="3.40.1000.10">
    <property type="entry name" value="Mog1/PsbP, alpha/beta/alpha sandwich"/>
    <property type="match status" value="1"/>
</dbReference>
<keyword evidence="4" id="KW-0812">Transmembrane</keyword>
<dbReference type="GO" id="GO:0005634">
    <property type="term" value="C:nucleus"/>
    <property type="evidence" value="ECO:0007669"/>
    <property type="project" value="TreeGrafter"/>
</dbReference>
<dbReference type="GO" id="GO:0005085">
    <property type="term" value="F:guanyl-nucleotide exchange factor activity"/>
    <property type="evidence" value="ECO:0007669"/>
    <property type="project" value="TreeGrafter"/>
</dbReference>
<evidence type="ECO:0000313" key="5">
    <source>
        <dbReference type="EMBL" id="CAD1826843.1"/>
    </source>
</evidence>
<evidence type="ECO:0000256" key="3">
    <source>
        <dbReference type="ARBA" id="ARBA00022927"/>
    </source>
</evidence>
<sequence>MILSNGLSCAISSCFPLRFQDVSSILEVPDNQVSVDPNHVGSIIFEPLDLKEEVRDNENAVLFLCDTASEQDAEETMVLEHSGNLELGGLHSGDAPTIATTAFDIWRTLTGNFKGQTGKESTKHTAINLAHNLRLKLVSTDVLITAYVPIIIKLYFCVKLILVLLTELSS</sequence>
<organism evidence="5">
    <name type="scientific">Ananas comosus var. bracteatus</name>
    <name type="common">red pineapple</name>
    <dbReference type="NCBI Taxonomy" id="296719"/>
    <lineage>
        <taxon>Eukaryota</taxon>
        <taxon>Viridiplantae</taxon>
        <taxon>Streptophyta</taxon>
        <taxon>Embryophyta</taxon>
        <taxon>Tracheophyta</taxon>
        <taxon>Spermatophyta</taxon>
        <taxon>Magnoliopsida</taxon>
        <taxon>Liliopsida</taxon>
        <taxon>Poales</taxon>
        <taxon>Bromeliaceae</taxon>
        <taxon>Bromelioideae</taxon>
        <taxon>Ananas</taxon>
    </lineage>
</organism>
<dbReference type="Pfam" id="PF04603">
    <property type="entry name" value="Mog1"/>
    <property type="match status" value="1"/>
</dbReference>
<feature type="transmembrane region" description="Helical" evidence="4">
    <location>
        <begin position="142"/>
        <end position="165"/>
    </location>
</feature>
<keyword evidence="4" id="KW-1133">Transmembrane helix</keyword>
<evidence type="ECO:0000256" key="2">
    <source>
        <dbReference type="ARBA" id="ARBA00022448"/>
    </source>
</evidence>